<organism evidence="1 2">
    <name type="scientific">Taxus chinensis</name>
    <name type="common">Chinese yew</name>
    <name type="synonym">Taxus wallichiana var. chinensis</name>
    <dbReference type="NCBI Taxonomy" id="29808"/>
    <lineage>
        <taxon>Eukaryota</taxon>
        <taxon>Viridiplantae</taxon>
        <taxon>Streptophyta</taxon>
        <taxon>Embryophyta</taxon>
        <taxon>Tracheophyta</taxon>
        <taxon>Spermatophyta</taxon>
        <taxon>Pinopsida</taxon>
        <taxon>Pinidae</taxon>
        <taxon>Conifers II</taxon>
        <taxon>Cupressales</taxon>
        <taxon>Taxaceae</taxon>
        <taxon>Taxus</taxon>
    </lineage>
</organism>
<proteinExistence type="predicted"/>
<dbReference type="AlphaFoldDB" id="A0AA38LCJ8"/>
<evidence type="ECO:0000313" key="2">
    <source>
        <dbReference type="Proteomes" id="UP000824469"/>
    </source>
</evidence>
<dbReference type="Proteomes" id="UP000824469">
    <property type="component" value="Unassembled WGS sequence"/>
</dbReference>
<keyword evidence="2" id="KW-1185">Reference proteome</keyword>
<accession>A0AA38LCJ8</accession>
<name>A0AA38LCJ8_TAXCH</name>
<reference evidence="1 2" key="1">
    <citation type="journal article" date="2021" name="Nat. Plants">
        <title>The Taxus genome provides insights into paclitaxel biosynthesis.</title>
        <authorList>
            <person name="Xiong X."/>
            <person name="Gou J."/>
            <person name="Liao Q."/>
            <person name="Li Y."/>
            <person name="Zhou Q."/>
            <person name="Bi G."/>
            <person name="Li C."/>
            <person name="Du R."/>
            <person name="Wang X."/>
            <person name="Sun T."/>
            <person name="Guo L."/>
            <person name="Liang H."/>
            <person name="Lu P."/>
            <person name="Wu Y."/>
            <person name="Zhang Z."/>
            <person name="Ro D.K."/>
            <person name="Shang Y."/>
            <person name="Huang S."/>
            <person name="Yan J."/>
        </authorList>
    </citation>
    <scope>NUCLEOTIDE SEQUENCE [LARGE SCALE GENOMIC DNA]</scope>
    <source>
        <strain evidence="1">Ta-2019</strain>
    </source>
</reference>
<gene>
    <name evidence="1" type="ORF">KI387_024189</name>
</gene>
<comment type="caution">
    <text evidence="1">The sequence shown here is derived from an EMBL/GenBank/DDBJ whole genome shotgun (WGS) entry which is preliminary data.</text>
</comment>
<protein>
    <submittedName>
        <fullName evidence="1">Uncharacterized protein</fullName>
    </submittedName>
</protein>
<evidence type="ECO:0000313" key="1">
    <source>
        <dbReference type="EMBL" id="KAH9315562.1"/>
    </source>
</evidence>
<sequence>MNLSRARKSKEEFVFCPTKKMAPKKATVSLKKGKGKGKQRAATSFNEEWYVEMQYLDGVFLRKEWVSHVRKMAMSDYNHHIGTIEKEMALELVHPTNKWTQEGMPIYNDEVKVKLEKAKLLQ</sequence>
<feature type="non-terminal residue" evidence="1">
    <location>
        <position position="122"/>
    </location>
</feature>
<dbReference type="EMBL" id="JAHRHJ020000005">
    <property type="protein sequence ID" value="KAH9315562.1"/>
    <property type="molecule type" value="Genomic_DNA"/>
</dbReference>